<name>A0ABD6EVW8_9BILA</name>
<gene>
    <name evidence="2" type="ORF">AB6A40_007109</name>
</gene>
<comment type="caution">
    <text evidence="2">The sequence shown here is derived from an EMBL/GenBank/DDBJ whole genome shotgun (WGS) entry which is preliminary data.</text>
</comment>
<proteinExistence type="predicted"/>
<evidence type="ECO:0000313" key="2">
    <source>
        <dbReference type="EMBL" id="MFH4980400.1"/>
    </source>
</evidence>
<reference evidence="2 3" key="1">
    <citation type="submission" date="2024-08" db="EMBL/GenBank/DDBJ databases">
        <title>Gnathostoma spinigerum genome.</title>
        <authorList>
            <person name="Gonzalez-Bertolin B."/>
            <person name="Monzon S."/>
            <person name="Zaballos A."/>
            <person name="Jimenez P."/>
            <person name="Dekumyoy P."/>
            <person name="Varona S."/>
            <person name="Cuesta I."/>
            <person name="Sumanam S."/>
            <person name="Adisakwattana P."/>
            <person name="Gasser R.B."/>
            <person name="Hernandez-Gonzalez A."/>
            <person name="Young N.D."/>
            <person name="Perteguer M.J."/>
        </authorList>
    </citation>
    <scope>NUCLEOTIDE SEQUENCE [LARGE SCALE GENOMIC DNA]</scope>
    <source>
        <strain evidence="2">AL3</strain>
        <tissue evidence="2">Liver</tissue>
    </source>
</reference>
<sequence>MSSTKSVKPTKRCDESMKKRTDQKPTVKTKPATKPRPSLPLKVHVAKKLELTNRDDIHEFEADVLDNWDQSSGTLSYDSAWSLNAQAKKMYAGAQKVFVITPFFIVFRPRWRLIAES</sequence>
<feature type="region of interest" description="Disordered" evidence="1">
    <location>
        <begin position="1"/>
        <end position="38"/>
    </location>
</feature>
<protein>
    <submittedName>
        <fullName evidence="2">Uncharacterized protein</fullName>
    </submittedName>
</protein>
<organism evidence="2 3">
    <name type="scientific">Gnathostoma spinigerum</name>
    <dbReference type="NCBI Taxonomy" id="75299"/>
    <lineage>
        <taxon>Eukaryota</taxon>
        <taxon>Metazoa</taxon>
        <taxon>Ecdysozoa</taxon>
        <taxon>Nematoda</taxon>
        <taxon>Chromadorea</taxon>
        <taxon>Rhabditida</taxon>
        <taxon>Spirurina</taxon>
        <taxon>Gnathostomatomorpha</taxon>
        <taxon>Gnathostomatoidea</taxon>
        <taxon>Gnathostomatidae</taxon>
        <taxon>Gnathostoma</taxon>
    </lineage>
</organism>
<evidence type="ECO:0000256" key="1">
    <source>
        <dbReference type="SAM" id="MobiDB-lite"/>
    </source>
</evidence>
<keyword evidence="3" id="KW-1185">Reference proteome</keyword>
<dbReference type="Proteomes" id="UP001608902">
    <property type="component" value="Unassembled WGS sequence"/>
</dbReference>
<feature type="compositionally biased region" description="Basic and acidic residues" evidence="1">
    <location>
        <begin position="11"/>
        <end position="25"/>
    </location>
</feature>
<feature type="compositionally biased region" description="Low complexity" evidence="1">
    <location>
        <begin position="26"/>
        <end position="36"/>
    </location>
</feature>
<accession>A0ABD6EVW8</accession>
<evidence type="ECO:0000313" key="3">
    <source>
        <dbReference type="Proteomes" id="UP001608902"/>
    </source>
</evidence>
<dbReference type="AlphaFoldDB" id="A0ABD6EVW8"/>
<dbReference type="EMBL" id="JBGFUD010005501">
    <property type="protein sequence ID" value="MFH4980400.1"/>
    <property type="molecule type" value="Genomic_DNA"/>
</dbReference>